<reference evidence="2" key="1">
    <citation type="submission" date="2020-06" db="EMBL/GenBank/DDBJ databases">
        <authorList>
            <consortium name="Plant Systems Biology data submission"/>
        </authorList>
    </citation>
    <scope>NUCLEOTIDE SEQUENCE</scope>
    <source>
        <strain evidence="2">D6</strain>
    </source>
</reference>
<name>A0A9N8EVP7_9STRA</name>
<gene>
    <name evidence="2" type="ORF">SEMRO_1824_G299980.1</name>
</gene>
<keyword evidence="3" id="KW-1185">Reference proteome</keyword>
<feature type="compositionally biased region" description="Polar residues" evidence="1">
    <location>
        <begin position="257"/>
        <end position="270"/>
    </location>
</feature>
<accession>A0A9N8EVP7</accession>
<evidence type="ECO:0000313" key="2">
    <source>
        <dbReference type="EMBL" id="CAB9526414.1"/>
    </source>
</evidence>
<dbReference type="Proteomes" id="UP001153069">
    <property type="component" value="Unassembled WGS sequence"/>
</dbReference>
<proteinExistence type="predicted"/>
<evidence type="ECO:0000313" key="3">
    <source>
        <dbReference type="Proteomes" id="UP001153069"/>
    </source>
</evidence>
<dbReference type="AlphaFoldDB" id="A0A9N8EVP7"/>
<dbReference type="EMBL" id="CAICTM010001822">
    <property type="protein sequence ID" value="CAB9526414.1"/>
    <property type="molecule type" value="Genomic_DNA"/>
</dbReference>
<feature type="region of interest" description="Disordered" evidence="1">
    <location>
        <begin position="221"/>
        <end position="270"/>
    </location>
</feature>
<organism evidence="2 3">
    <name type="scientific">Seminavis robusta</name>
    <dbReference type="NCBI Taxonomy" id="568900"/>
    <lineage>
        <taxon>Eukaryota</taxon>
        <taxon>Sar</taxon>
        <taxon>Stramenopiles</taxon>
        <taxon>Ochrophyta</taxon>
        <taxon>Bacillariophyta</taxon>
        <taxon>Bacillariophyceae</taxon>
        <taxon>Bacillariophycidae</taxon>
        <taxon>Naviculales</taxon>
        <taxon>Naviculaceae</taxon>
        <taxon>Seminavis</taxon>
    </lineage>
</organism>
<evidence type="ECO:0000256" key="1">
    <source>
        <dbReference type="SAM" id="MobiDB-lite"/>
    </source>
</evidence>
<protein>
    <submittedName>
        <fullName evidence="2">Uncharacterized protein</fullName>
    </submittedName>
</protein>
<comment type="caution">
    <text evidence="2">The sequence shown here is derived from an EMBL/GenBank/DDBJ whole genome shotgun (WGS) entry which is preliminary data.</text>
</comment>
<sequence length="688" mass="75726">MVLSVAPIGTAVPEQLSTINNDSCSNNNPPQGFFKPLPASLQEDSKYSPGCDVVCCLFEGKLSDTNPRALLASKVVRGKVVGVGTAMDAPEDDGRLYQIAVTDCELNENPQDPVFILAYEEDLCFALGTPVFLASLDNNNAHQAAVVIGCESLAPILTTSRPNNQQEKELVPSVFYSVQTLEGISKIHHGIEPGRLTYRPAAQTIATAKTLGEKVVRVREEVKSDTSPSTSRLRITLRMPRKKSNGESPKAGKDCDQTSQNKTSPVTTTNEAAKEIVQTEGAAEGGSINESVKQLLAQIPRYEERAEVVKPAANTDTDAKGDTKVENMHPPAFQWIVAGRSRSRHDFNKALKIIKEGRHGHINHCLYWHVAKSCRTHCPRASDHKPLTPVRARKLERDLWPAMSPNGPIICRTAAEVDRLFGGSNNNGVGFHGNYGSSTSQGKMLPLVLHAEPTDKTEWKDSNAALAFKLPAYFGAELMVSAIMGNSEEALTGKELCNTYDCSIDLEGESVGVKCSEGEKTKLAAQLKGPSLQKLFQCRFAIDHLLFKAVHPTLRAYLLFTTASMNKHRDGQFGIFKVPNPFSDMEGTHGQDQSENDRCYVTLLKANFDCGGRGFFDFGIVEQWMTSLLAKYNSIRIVPVKRPMQYYPKIYPHIVLCGRDHQEVFSCRREMNTLAGMDFSQHKGGPKW</sequence>